<dbReference type="PROSITE" id="PS50600">
    <property type="entry name" value="ULP_PROTEASE"/>
    <property type="match status" value="1"/>
</dbReference>
<gene>
    <name evidence="6" type="ORF">NQ318_002780</name>
</gene>
<name>A0AAV8XT18_9CUCU</name>
<organism evidence="6 7">
    <name type="scientific">Aromia moschata</name>
    <dbReference type="NCBI Taxonomy" id="1265417"/>
    <lineage>
        <taxon>Eukaryota</taxon>
        <taxon>Metazoa</taxon>
        <taxon>Ecdysozoa</taxon>
        <taxon>Arthropoda</taxon>
        <taxon>Hexapoda</taxon>
        <taxon>Insecta</taxon>
        <taxon>Pterygota</taxon>
        <taxon>Neoptera</taxon>
        <taxon>Endopterygota</taxon>
        <taxon>Coleoptera</taxon>
        <taxon>Polyphaga</taxon>
        <taxon>Cucujiformia</taxon>
        <taxon>Chrysomeloidea</taxon>
        <taxon>Cerambycidae</taxon>
        <taxon>Cerambycinae</taxon>
        <taxon>Callichromatini</taxon>
        <taxon>Aromia</taxon>
    </lineage>
</organism>
<keyword evidence="2" id="KW-0645">Protease</keyword>
<dbReference type="GO" id="GO:0008234">
    <property type="term" value="F:cysteine-type peptidase activity"/>
    <property type="evidence" value="ECO:0007669"/>
    <property type="project" value="UniProtKB-KW"/>
</dbReference>
<dbReference type="PANTHER" id="PTHR46468:SF1">
    <property type="entry name" value="SENTRIN-SPECIFIC PROTEASE 8"/>
    <property type="match status" value="1"/>
</dbReference>
<reference evidence="6" key="1">
    <citation type="journal article" date="2023" name="Insect Mol. Biol.">
        <title>Genome sequencing provides insights into the evolution of gene families encoding plant cell wall-degrading enzymes in longhorned beetles.</title>
        <authorList>
            <person name="Shin N.R."/>
            <person name="Okamura Y."/>
            <person name="Kirsch R."/>
            <person name="Pauchet Y."/>
        </authorList>
    </citation>
    <scope>NUCLEOTIDE SEQUENCE</scope>
    <source>
        <strain evidence="6">AMC_N1</strain>
    </source>
</reference>
<comment type="similarity">
    <text evidence="1">Belongs to the peptidase C48 family.</text>
</comment>
<protein>
    <recommendedName>
        <fullName evidence="5">Ubiquitin-like protease family profile domain-containing protein</fullName>
    </recommendedName>
</protein>
<accession>A0AAV8XT18</accession>
<evidence type="ECO:0000259" key="5">
    <source>
        <dbReference type="PROSITE" id="PS50600"/>
    </source>
</evidence>
<comment type="caution">
    <text evidence="6">The sequence shown here is derived from an EMBL/GenBank/DDBJ whole genome shotgun (WGS) entry which is preliminary data.</text>
</comment>
<dbReference type="InterPro" id="IPR044613">
    <property type="entry name" value="Nep1/2-like"/>
</dbReference>
<dbReference type="Proteomes" id="UP001162162">
    <property type="component" value="Unassembled WGS sequence"/>
</dbReference>
<evidence type="ECO:0000313" key="7">
    <source>
        <dbReference type="Proteomes" id="UP001162162"/>
    </source>
</evidence>
<dbReference type="InterPro" id="IPR038765">
    <property type="entry name" value="Papain-like_cys_pep_sf"/>
</dbReference>
<dbReference type="SUPFAM" id="SSF54001">
    <property type="entry name" value="Cysteine proteinases"/>
    <property type="match status" value="1"/>
</dbReference>
<dbReference type="Pfam" id="PF02902">
    <property type="entry name" value="Peptidase_C48"/>
    <property type="match status" value="1"/>
</dbReference>
<keyword evidence="4" id="KW-0788">Thiol protease</keyword>
<feature type="domain" description="Ubiquitin-like protease family profile" evidence="5">
    <location>
        <begin position="13"/>
        <end position="175"/>
    </location>
</feature>
<dbReference type="Gene3D" id="3.40.395.10">
    <property type="entry name" value="Adenoviral Proteinase, Chain A"/>
    <property type="match status" value="1"/>
</dbReference>
<dbReference type="GO" id="GO:0006508">
    <property type="term" value="P:proteolysis"/>
    <property type="evidence" value="ECO:0007669"/>
    <property type="project" value="UniProtKB-KW"/>
</dbReference>
<evidence type="ECO:0000256" key="2">
    <source>
        <dbReference type="ARBA" id="ARBA00022670"/>
    </source>
</evidence>
<dbReference type="AlphaFoldDB" id="A0AAV8XT18"/>
<dbReference type="GO" id="GO:0019784">
    <property type="term" value="F:deNEDDylase activity"/>
    <property type="evidence" value="ECO:0007669"/>
    <property type="project" value="InterPro"/>
</dbReference>
<dbReference type="EMBL" id="JAPWTK010000346">
    <property type="protein sequence ID" value="KAJ8942026.1"/>
    <property type="molecule type" value="Genomic_DNA"/>
</dbReference>
<evidence type="ECO:0000256" key="3">
    <source>
        <dbReference type="ARBA" id="ARBA00022801"/>
    </source>
</evidence>
<keyword evidence="3" id="KW-0378">Hydrolase</keyword>
<dbReference type="PANTHER" id="PTHR46468">
    <property type="entry name" value="SENTRIN-SPECIFIC PROTEASE 8"/>
    <property type="match status" value="1"/>
</dbReference>
<proteinExistence type="inferred from homology"/>
<keyword evidence="7" id="KW-1185">Reference proteome</keyword>
<sequence>MSRNLTVLSYNESLLRESDVDLLRGPYWLNDTIISFFFEYLETDRFRQQSFLLFVSPEVTQCIKVSPQRELSIFLDPLVSVIRRDFIFFALNDNELTEASGGSHWSLLVFSRPEGMMFHYDSSQGTNDIQAVELAEKVLKYMSLPYQGRFENMPCLQQNNGYDCGVHVLCNTEHLASYACHYGRIRGCPKLTYDAVREKRWEILDIIQRLKGKHR</sequence>
<dbReference type="GO" id="GO:0000338">
    <property type="term" value="P:protein deneddylation"/>
    <property type="evidence" value="ECO:0007669"/>
    <property type="project" value="TreeGrafter"/>
</dbReference>
<dbReference type="InterPro" id="IPR003653">
    <property type="entry name" value="Peptidase_C48_C"/>
</dbReference>
<evidence type="ECO:0000256" key="4">
    <source>
        <dbReference type="ARBA" id="ARBA00022807"/>
    </source>
</evidence>
<evidence type="ECO:0000313" key="6">
    <source>
        <dbReference type="EMBL" id="KAJ8942026.1"/>
    </source>
</evidence>
<evidence type="ECO:0000256" key="1">
    <source>
        <dbReference type="ARBA" id="ARBA00005234"/>
    </source>
</evidence>